<dbReference type="InterPro" id="IPR028978">
    <property type="entry name" value="Chorismate_lyase_/UTRA_dom_sf"/>
</dbReference>
<evidence type="ECO:0000256" key="3">
    <source>
        <dbReference type="ARBA" id="ARBA00023239"/>
    </source>
</evidence>
<keyword evidence="5" id="KW-1185">Reference proteome</keyword>
<name>A0ABU3QXU9_9GAMM</name>
<dbReference type="PANTHER" id="PTHR38683:SF1">
    <property type="entry name" value="CHORISMATE PYRUVATE-LYASE"/>
    <property type="match status" value="1"/>
</dbReference>
<dbReference type="RefSeq" id="WP_315946007.1">
    <property type="nucleotide sequence ID" value="NZ_JAWCUA010000003.1"/>
</dbReference>
<accession>A0ABU3QXU9</accession>
<dbReference type="PANTHER" id="PTHR38683">
    <property type="entry name" value="CHORISMATE PYRUVATE-LYASE"/>
    <property type="match status" value="1"/>
</dbReference>
<dbReference type="EC" id="4.1.3.40" evidence="4"/>
<dbReference type="SUPFAM" id="SSF64288">
    <property type="entry name" value="Chorismate lyase-like"/>
    <property type="match status" value="1"/>
</dbReference>
<evidence type="ECO:0000256" key="2">
    <source>
        <dbReference type="ARBA" id="ARBA00022688"/>
    </source>
</evidence>
<evidence type="ECO:0000313" key="4">
    <source>
        <dbReference type="EMBL" id="MDU0112245.1"/>
    </source>
</evidence>
<organism evidence="4 5">
    <name type="scientific">Psychrosphaera aquimarina</name>
    <dbReference type="NCBI Taxonomy" id="2044854"/>
    <lineage>
        <taxon>Bacteria</taxon>
        <taxon>Pseudomonadati</taxon>
        <taxon>Pseudomonadota</taxon>
        <taxon>Gammaproteobacteria</taxon>
        <taxon>Alteromonadales</taxon>
        <taxon>Pseudoalteromonadaceae</taxon>
        <taxon>Psychrosphaera</taxon>
    </lineage>
</organism>
<dbReference type="InterPro" id="IPR007440">
    <property type="entry name" value="Chorismate--pyruvate_lyase"/>
</dbReference>
<sequence>MFPINLPNLWYSSDQKEQSINHSDAESWICSDSSLTVKIKELGIAFSVDLLNQVNRPVSSEIQSLLAVTDNSALYREVLLKQGNIPLVYAQTIMPDSSVTGTESMLSELGNQSLGQVLFQSPQAIRSNIEFAVVEPNSQLGQFIEQQLQQPIKRTCYIRRSIFHLNGKPLLVCECFLPALFN</sequence>
<evidence type="ECO:0000313" key="5">
    <source>
        <dbReference type="Proteomes" id="UP001257914"/>
    </source>
</evidence>
<gene>
    <name evidence="4" type="ORF">RT723_04375</name>
</gene>
<dbReference type="Proteomes" id="UP001257914">
    <property type="component" value="Unassembled WGS sequence"/>
</dbReference>
<protein>
    <submittedName>
        <fullName evidence="4">Chorismate lyase</fullName>
        <ecNumber evidence="4">4.1.3.40</ecNumber>
    </submittedName>
</protein>
<comment type="caution">
    <text evidence="4">The sequence shown here is derived from an EMBL/GenBank/DDBJ whole genome shotgun (WGS) entry which is preliminary data.</text>
</comment>
<dbReference type="Pfam" id="PF04345">
    <property type="entry name" value="Chor_lyase"/>
    <property type="match status" value="1"/>
</dbReference>
<dbReference type="EMBL" id="JAWCUA010000003">
    <property type="protein sequence ID" value="MDU0112245.1"/>
    <property type="molecule type" value="Genomic_DNA"/>
</dbReference>
<proteinExistence type="predicted"/>
<dbReference type="GO" id="GO:0008813">
    <property type="term" value="F:chorismate lyase activity"/>
    <property type="evidence" value="ECO:0007669"/>
    <property type="project" value="UniProtKB-EC"/>
</dbReference>
<evidence type="ECO:0000256" key="1">
    <source>
        <dbReference type="ARBA" id="ARBA00022490"/>
    </source>
</evidence>
<keyword evidence="2" id="KW-0831">Ubiquinone biosynthesis</keyword>
<reference evidence="4 5" key="1">
    <citation type="submission" date="2023-10" db="EMBL/GenBank/DDBJ databases">
        <title>Psychrosphaera aquimaarina strain SW33 isolated from seawater.</title>
        <authorList>
            <person name="Bayburt H."/>
            <person name="Kim J.M."/>
            <person name="Choi B.J."/>
            <person name="Jeon C.O."/>
        </authorList>
    </citation>
    <scope>NUCLEOTIDE SEQUENCE [LARGE SCALE GENOMIC DNA]</scope>
    <source>
        <strain evidence="4 5">KCTC 52743</strain>
    </source>
</reference>
<keyword evidence="3 4" id="KW-0456">Lyase</keyword>
<dbReference type="Gene3D" id="3.40.1410.10">
    <property type="entry name" value="Chorismate lyase-like"/>
    <property type="match status" value="1"/>
</dbReference>
<keyword evidence="1" id="KW-0963">Cytoplasm</keyword>